<name>A0AAD4R4F6_9BILA</name>
<dbReference type="InterPro" id="IPR036208">
    <property type="entry name" value="VHL_sf"/>
</dbReference>
<dbReference type="EMBL" id="JAKKPZ010000031">
    <property type="protein sequence ID" value="KAI1709297.1"/>
    <property type="molecule type" value="Genomic_DNA"/>
</dbReference>
<organism evidence="3 4">
    <name type="scientific">Ditylenchus destructor</name>
    <dbReference type="NCBI Taxonomy" id="166010"/>
    <lineage>
        <taxon>Eukaryota</taxon>
        <taxon>Metazoa</taxon>
        <taxon>Ecdysozoa</taxon>
        <taxon>Nematoda</taxon>
        <taxon>Chromadorea</taxon>
        <taxon>Rhabditida</taxon>
        <taxon>Tylenchina</taxon>
        <taxon>Tylenchomorpha</taxon>
        <taxon>Sphaerularioidea</taxon>
        <taxon>Anguinidae</taxon>
        <taxon>Anguininae</taxon>
        <taxon>Ditylenchus</taxon>
    </lineage>
</organism>
<dbReference type="GO" id="GO:0033925">
    <property type="term" value="F:mannosyl-glycoprotein endo-beta-N-acetylglucosaminidase activity"/>
    <property type="evidence" value="ECO:0007669"/>
    <property type="project" value="UniProtKB-EC"/>
</dbReference>
<evidence type="ECO:0000259" key="1">
    <source>
        <dbReference type="Pfam" id="PF01847"/>
    </source>
</evidence>
<sequence>MVFVPKLNTHSIIGSDTELLPYLRFARAKVVRWRRYLCGMIPIVFDDHQVISVETSIEEGILYFDNHLQLFNFSTEAAWGHNTLIGLKNYSWDKNRPKTLLCHDMMGGYLPHDRISGVSLDSKNPFYAFFHWWHIDVFVYFSHHFITVPPLVWINQAHLHGVPCLGTFITESTEGENICLDVFKSVENVEKLVEHMVNLCKKYGFDGWLINIENLIEKEHIGNLHYFLAILRSSLKEEIGSHAMVMRDGKLNWQNELNNQNSLWFDQVDAIFLNYTWTEDHLKRSVKNAKERVTDVYVGIDVFGRGCPGGGGWNCKEPLELIRHYSLSAAIFAPGWIKEMFSDQCLYENSYRFWDLLKSNLPPRRCITEGFATHFDSNIDENEKRVCLKDPQLQPFHWDAESGCGMKLSHNGLTVLERGEQILFLCNIPLRKDSYHCAISTNGPLKLYILLSCGTRFCFDVGPDIDNSFVISPCAKHDHCKIFRVSIEKFSEELKMDNQNAEIPLSMSPEHRLAVVPVETGLVPVENVRQNPQLKYVFCNMTDRDVDVIWIDLWNNATCRYAQLTRKNRRVDIGTYENHRWMFRDSHDGENLPFIVKSRRNGTWTEANDNTKVLIGRMPPNGSPVQIVCIQTERNVFGIFVFAEYVPKSRQEAKYDEHLYKLKDEYIECLERLMKGRKPEGEIAENVVGTPLIDEIDKIDETMHIPSMDSREMKKVLMQKDNTSICILFKQVEKERQFDVLLSAVLELCSDTQLPGYELRNDLLDLLGKKYFSTLGALSAYELSRKLVDLVKKNKSRITAVYLLRALIFSTQILNATKLREFVKKEFVTLHADLFSVRDTSAAIFSLCIFYTLVMELSYSTTLTDSIVEEIKDVWNNVLSDSEKSAVLQFASFMFYSKLDDDVSGFVKNISRHALLREDTLKCEESISTELVNSNYDFVLMEFLISNLSIICLTFPKKRLSAVFDFLIRTAAKYNMLEVLANQLNSLSNLRYDMRIGTVEAALFGCLKALPFVDKNIFLRDKTLFEKTKQVLVAEEGRAITIKQERAPQDIDWNYMLSLWDEDGAKLRKMLPSISSNKLKELMDSLLGDDSENKSICAERVTDILKVLNTLVMHRREFSIEFHPKITELFSNESGLKTESLSLAAKIIETNKTEQISMFISFCLGLIEPITTKHVSSYQSEASTYKVELTTETVHRYMLAKLAFLTALLWNFSSVAKTQAAIISSLIPDFFVQLSHYKEQGLKFKAEQLEQKLSTLCTAITKLKDSFHKFVPLIISCSLTGEREMNHPTYLLLSICDDHDLAVLATNLPPQEKKRYANIQSQFYARNKIIG</sequence>
<dbReference type="Gene3D" id="3.20.20.80">
    <property type="entry name" value="Glycosidases"/>
    <property type="match status" value="1"/>
</dbReference>
<evidence type="ECO:0000313" key="3">
    <source>
        <dbReference type="EMBL" id="KAI1709297.1"/>
    </source>
</evidence>
<dbReference type="GO" id="GO:0005829">
    <property type="term" value="C:cytosol"/>
    <property type="evidence" value="ECO:0007669"/>
    <property type="project" value="UniProtKB-SubCell"/>
</dbReference>
<keyword evidence="3" id="KW-0378">Hydrolase</keyword>
<evidence type="ECO:0000313" key="4">
    <source>
        <dbReference type="Proteomes" id="UP001201812"/>
    </source>
</evidence>
<dbReference type="Pfam" id="PF01847">
    <property type="entry name" value="VHL"/>
    <property type="match status" value="1"/>
</dbReference>
<protein>
    <submittedName>
        <fullName evidence="3">Glycosyl hydrolase family 85 domain-containing protein</fullName>
    </submittedName>
</protein>
<dbReference type="SUPFAM" id="SSF51445">
    <property type="entry name" value="(Trans)glycosidases"/>
    <property type="match status" value="1"/>
</dbReference>
<dbReference type="InterPro" id="IPR024053">
    <property type="entry name" value="VHL_beta_dom"/>
</dbReference>
<reference evidence="3" key="1">
    <citation type="submission" date="2022-01" db="EMBL/GenBank/DDBJ databases">
        <title>Genome Sequence Resource for Two Populations of Ditylenchus destructor, the Migratory Endoparasitic Phytonematode.</title>
        <authorList>
            <person name="Zhang H."/>
            <person name="Lin R."/>
            <person name="Xie B."/>
        </authorList>
    </citation>
    <scope>NUCLEOTIDE SEQUENCE</scope>
    <source>
        <strain evidence="3">BazhouSP</strain>
    </source>
</reference>
<keyword evidence="4" id="KW-1185">Reference proteome</keyword>
<dbReference type="InterPro" id="IPR017853">
    <property type="entry name" value="GH"/>
</dbReference>
<dbReference type="Pfam" id="PF03644">
    <property type="entry name" value="Glyco_hydro_85"/>
    <property type="match status" value="1"/>
</dbReference>
<feature type="domain" description="von Hippel-Lindau disease tumour suppressor beta" evidence="1">
    <location>
        <begin position="533"/>
        <end position="592"/>
    </location>
</feature>
<feature type="domain" description="Cytosolic endo-beta-N-acetylglucosaminidase TIM barrel" evidence="2">
    <location>
        <begin position="122"/>
        <end position="355"/>
    </location>
</feature>
<dbReference type="Gene3D" id="2.60.40.780">
    <property type="entry name" value="von Hippel-Lindau disease tumour suppressor, beta domain"/>
    <property type="match status" value="1"/>
</dbReference>
<accession>A0AAD4R4F6</accession>
<dbReference type="Proteomes" id="UP001201812">
    <property type="component" value="Unassembled WGS sequence"/>
</dbReference>
<dbReference type="SUPFAM" id="SSF49468">
    <property type="entry name" value="VHL"/>
    <property type="match status" value="1"/>
</dbReference>
<evidence type="ECO:0000259" key="2">
    <source>
        <dbReference type="Pfam" id="PF03644"/>
    </source>
</evidence>
<gene>
    <name evidence="3" type="ORF">DdX_11369</name>
</gene>
<dbReference type="InterPro" id="IPR005201">
    <property type="entry name" value="TIM_ENGase"/>
</dbReference>
<proteinExistence type="predicted"/>
<dbReference type="PANTHER" id="PTHR13246:SF1">
    <property type="entry name" value="CYTOSOLIC ENDO-BETA-N-ACETYLGLUCOSAMINIDASE"/>
    <property type="match status" value="1"/>
</dbReference>
<dbReference type="InterPro" id="IPR032979">
    <property type="entry name" value="ENGase"/>
</dbReference>
<dbReference type="PANTHER" id="PTHR13246">
    <property type="entry name" value="ENDO BETA N-ACETYLGLUCOSAMINIDASE"/>
    <property type="match status" value="1"/>
</dbReference>
<dbReference type="InterPro" id="IPR037140">
    <property type="entry name" value="VHL_beta_dom_sf"/>
</dbReference>
<comment type="caution">
    <text evidence="3">The sequence shown here is derived from an EMBL/GenBank/DDBJ whole genome shotgun (WGS) entry which is preliminary data.</text>
</comment>